<dbReference type="Proteomes" id="UP000801492">
    <property type="component" value="Unassembled WGS sequence"/>
</dbReference>
<name>A0A8K0D7U0_IGNLU</name>
<reference evidence="1" key="1">
    <citation type="submission" date="2019-08" db="EMBL/GenBank/DDBJ databases">
        <title>The genome of the North American firefly Photinus pyralis.</title>
        <authorList>
            <consortium name="Photinus pyralis genome working group"/>
            <person name="Fallon T.R."/>
            <person name="Sander Lower S.E."/>
            <person name="Weng J.-K."/>
        </authorList>
    </citation>
    <scope>NUCLEOTIDE SEQUENCE</scope>
    <source>
        <strain evidence="1">TRF0915ILg1</strain>
        <tissue evidence="1">Whole body</tissue>
    </source>
</reference>
<sequence>MYHSVVLLALVYGSKRFLTVDVGQYERVSDGNVFANVAIGKRLAEANIGLPPDENLGEVANFKYEVCLLMTRTPAPTVKKNGRIN</sequence>
<dbReference type="AlphaFoldDB" id="A0A8K0D7U0"/>
<keyword evidence="2" id="KW-1185">Reference proteome</keyword>
<accession>A0A8K0D7U0</accession>
<proteinExistence type="predicted"/>
<evidence type="ECO:0000313" key="1">
    <source>
        <dbReference type="EMBL" id="KAF2898233.1"/>
    </source>
</evidence>
<gene>
    <name evidence="1" type="ORF">ILUMI_07942</name>
</gene>
<organism evidence="1 2">
    <name type="scientific">Ignelater luminosus</name>
    <name type="common">Cucubano</name>
    <name type="synonym">Pyrophorus luminosus</name>
    <dbReference type="NCBI Taxonomy" id="2038154"/>
    <lineage>
        <taxon>Eukaryota</taxon>
        <taxon>Metazoa</taxon>
        <taxon>Ecdysozoa</taxon>
        <taxon>Arthropoda</taxon>
        <taxon>Hexapoda</taxon>
        <taxon>Insecta</taxon>
        <taxon>Pterygota</taxon>
        <taxon>Neoptera</taxon>
        <taxon>Endopterygota</taxon>
        <taxon>Coleoptera</taxon>
        <taxon>Polyphaga</taxon>
        <taxon>Elateriformia</taxon>
        <taxon>Elateroidea</taxon>
        <taxon>Elateridae</taxon>
        <taxon>Agrypninae</taxon>
        <taxon>Pyrophorini</taxon>
        <taxon>Ignelater</taxon>
    </lineage>
</organism>
<comment type="caution">
    <text evidence="1">The sequence shown here is derived from an EMBL/GenBank/DDBJ whole genome shotgun (WGS) entry which is preliminary data.</text>
</comment>
<evidence type="ECO:0000313" key="2">
    <source>
        <dbReference type="Proteomes" id="UP000801492"/>
    </source>
</evidence>
<protein>
    <submittedName>
        <fullName evidence="1">Uncharacterized protein</fullName>
    </submittedName>
</protein>
<dbReference type="OrthoDB" id="6749593at2759"/>
<dbReference type="EMBL" id="VTPC01003626">
    <property type="protein sequence ID" value="KAF2898233.1"/>
    <property type="molecule type" value="Genomic_DNA"/>
</dbReference>